<keyword evidence="3" id="KW-1185">Reference proteome</keyword>
<reference evidence="4" key="1">
    <citation type="submission" date="2016-06" db="UniProtKB">
        <authorList>
            <consortium name="WormBaseParasite"/>
        </authorList>
    </citation>
    <scope>IDENTIFICATION</scope>
</reference>
<dbReference type="WBParaSite" id="TCNE_0000705301-mRNA-1">
    <property type="protein sequence ID" value="TCNE_0000705301-mRNA-1"/>
    <property type="gene ID" value="TCNE_0000705301"/>
</dbReference>
<dbReference type="EMBL" id="UYWY01019604">
    <property type="protein sequence ID" value="VDM38374.1"/>
    <property type="molecule type" value="Genomic_DNA"/>
</dbReference>
<sequence length="577" mass="63602">MGRNENEENDYDRLKSMKHKLSIVSEKDENDLDSGEAKILYSTNGLPSLKEENITVTLRAGKCSRDTTLPTQAEKDVKSPEQQLRSPAGGTLTAFEEIQIMNMVHPGNGSSDKIPSTPPADFQYCDRLPRKWDEMEVLPNSDSTARLAEIISTRSDEAETANDLFHIAPEVQDLTSRRNTCPSRERPVERSSAKFDYEEKSAREDLKVQESVNYVSSLFPTPRFCPEHLEVVHSPDNAITADEFVIVATPDASLEGIKECGTSSQEQTVGTVQPVVSIKTVPEQVCETCGDAEKPNPAEKVSADTPTISVTPDEENFKENPPNCMIDSPGSELMQSALSNFPDEFGSCETLEELETDLAEVELKPQAPRERKISASCSNLPESTERLAEIRQQEKTADKYSQQSIEKDMEQSAGKSIDFHNNNVLQTTVNETSRVELPIPVSAAPVVDLSAPVVNITKNPTCMQTELKNDVDSPLSVAAATHWTPGKKRKIPTEPQSPKTGEKGAAGLERLASTQKATACLMNVRSAAATAGCSIRQSSLSNTSARESVRKWQSKARNTRQYFFNKWKDLMKAVSPF</sequence>
<evidence type="ECO:0000313" key="4">
    <source>
        <dbReference type="WBParaSite" id="TCNE_0000705301-mRNA-1"/>
    </source>
</evidence>
<gene>
    <name evidence="2" type="ORF">TCNE_LOCUS7053</name>
</gene>
<dbReference type="Proteomes" id="UP000050794">
    <property type="component" value="Unassembled WGS sequence"/>
</dbReference>
<organism evidence="3 4">
    <name type="scientific">Toxocara canis</name>
    <name type="common">Canine roundworm</name>
    <dbReference type="NCBI Taxonomy" id="6265"/>
    <lineage>
        <taxon>Eukaryota</taxon>
        <taxon>Metazoa</taxon>
        <taxon>Ecdysozoa</taxon>
        <taxon>Nematoda</taxon>
        <taxon>Chromadorea</taxon>
        <taxon>Rhabditida</taxon>
        <taxon>Spirurina</taxon>
        <taxon>Ascaridomorpha</taxon>
        <taxon>Ascaridoidea</taxon>
        <taxon>Toxocaridae</taxon>
        <taxon>Toxocara</taxon>
    </lineage>
</organism>
<dbReference type="AlphaFoldDB" id="A0A183UEY3"/>
<evidence type="ECO:0000313" key="3">
    <source>
        <dbReference type="Proteomes" id="UP000050794"/>
    </source>
</evidence>
<name>A0A183UEY3_TOXCA</name>
<evidence type="ECO:0000256" key="1">
    <source>
        <dbReference type="SAM" id="MobiDB-lite"/>
    </source>
</evidence>
<reference evidence="2 3" key="2">
    <citation type="submission" date="2018-11" db="EMBL/GenBank/DDBJ databases">
        <authorList>
            <consortium name="Pathogen Informatics"/>
        </authorList>
    </citation>
    <scope>NUCLEOTIDE SEQUENCE [LARGE SCALE GENOMIC DNA]</scope>
</reference>
<feature type="region of interest" description="Disordered" evidence="1">
    <location>
        <begin position="66"/>
        <end position="88"/>
    </location>
</feature>
<protein>
    <submittedName>
        <fullName evidence="4">Microtubule-associated tumor suppressor candidate 2</fullName>
    </submittedName>
</protein>
<accession>A0A183UEY3</accession>
<evidence type="ECO:0000313" key="2">
    <source>
        <dbReference type="EMBL" id="VDM38374.1"/>
    </source>
</evidence>
<proteinExistence type="predicted"/>
<feature type="region of interest" description="Disordered" evidence="1">
    <location>
        <begin position="484"/>
        <end position="503"/>
    </location>
</feature>
<feature type="region of interest" description="Disordered" evidence="1">
    <location>
        <begin position="290"/>
        <end position="321"/>
    </location>
</feature>